<accession>A0A5C5WG00</accession>
<dbReference type="Proteomes" id="UP000317243">
    <property type="component" value="Unassembled WGS sequence"/>
</dbReference>
<name>A0A5C5WG00_9PLAN</name>
<reference evidence="2 3" key="1">
    <citation type="submission" date="2019-02" db="EMBL/GenBank/DDBJ databases">
        <title>Deep-cultivation of Planctomycetes and their phenomic and genomic characterization uncovers novel biology.</title>
        <authorList>
            <person name="Wiegand S."/>
            <person name="Jogler M."/>
            <person name="Boedeker C."/>
            <person name="Pinto D."/>
            <person name="Vollmers J."/>
            <person name="Rivas-Marin E."/>
            <person name="Kohn T."/>
            <person name="Peeters S.H."/>
            <person name="Heuer A."/>
            <person name="Rast P."/>
            <person name="Oberbeckmann S."/>
            <person name="Bunk B."/>
            <person name="Jeske O."/>
            <person name="Meyerdierks A."/>
            <person name="Storesund J.E."/>
            <person name="Kallscheuer N."/>
            <person name="Luecker S."/>
            <person name="Lage O.M."/>
            <person name="Pohl T."/>
            <person name="Merkel B.J."/>
            <person name="Hornburger P."/>
            <person name="Mueller R.-W."/>
            <person name="Bruemmer F."/>
            <person name="Labrenz M."/>
            <person name="Spormann A.M."/>
            <person name="Op Den Camp H."/>
            <person name="Overmann J."/>
            <person name="Amann R."/>
            <person name="Jetten M.S.M."/>
            <person name="Mascher T."/>
            <person name="Medema M.H."/>
            <person name="Devos D.P."/>
            <person name="Kaster A.-K."/>
            <person name="Ovreas L."/>
            <person name="Rohde M."/>
            <person name="Galperin M.Y."/>
            <person name="Jogler C."/>
        </authorList>
    </citation>
    <scope>NUCLEOTIDE SEQUENCE [LARGE SCALE GENOMIC DNA]</scope>
    <source>
        <strain evidence="2 3">KOR42</strain>
    </source>
</reference>
<organism evidence="2 3">
    <name type="scientific">Thalassoglobus neptunius</name>
    <dbReference type="NCBI Taxonomy" id="1938619"/>
    <lineage>
        <taxon>Bacteria</taxon>
        <taxon>Pseudomonadati</taxon>
        <taxon>Planctomycetota</taxon>
        <taxon>Planctomycetia</taxon>
        <taxon>Planctomycetales</taxon>
        <taxon>Planctomycetaceae</taxon>
        <taxon>Thalassoglobus</taxon>
    </lineage>
</organism>
<evidence type="ECO:0000256" key="1">
    <source>
        <dbReference type="SAM" id="MobiDB-lite"/>
    </source>
</evidence>
<dbReference type="RefSeq" id="WP_146511353.1">
    <property type="nucleotide sequence ID" value="NZ_SIHI01000019.1"/>
</dbReference>
<gene>
    <name evidence="2" type="ORF">KOR42_39350</name>
</gene>
<comment type="caution">
    <text evidence="2">The sequence shown here is derived from an EMBL/GenBank/DDBJ whole genome shotgun (WGS) entry which is preliminary data.</text>
</comment>
<evidence type="ECO:0000313" key="3">
    <source>
        <dbReference type="Proteomes" id="UP000317243"/>
    </source>
</evidence>
<dbReference type="EMBL" id="SIHI01000019">
    <property type="protein sequence ID" value="TWT49019.1"/>
    <property type="molecule type" value="Genomic_DNA"/>
</dbReference>
<dbReference type="AlphaFoldDB" id="A0A5C5WG00"/>
<keyword evidence="3" id="KW-1185">Reference proteome</keyword>
<protein>
    <recommendedName>
        <fullName evidence="4">Phage-related minor tail protein</fullName>
    </recommendedName>
</protein>
<evidence type="ECO:0000313" key="2">
    <source>
        <dbReference type="EMBL" id="TWT49019.1"/>
    </source>
</evidence>
<sequence length="526" mass="55818">MTNTVKLVETIDDRDVLEGFQKQNKLLDQMQRRLEKIDKASGKAGKTAKDGFANAGREVTKFLATVAGISTVMQGLDKLVVQVRREIQNIQSRQRGAADTQLEIAATQRNALKNFGGERGQALLDAIASISSDTGARQTDLYATASTALSFKGDSLTDQDAFDAVRVAAMLSPDNQQDQQATSQAILAQQKLTGGTAEQIAGFQIAVKRSSPVASDADFGTNVAPVIASSTQFGNTARQSGALAAAIGQGVGDPTGRVSGTAQINFEKQLAQLLPNVQGGTFARLDVIRQDDELRNRLLGSLDRAASEAGTDDKGELTTEAKAFVALSNLLQKDSNATQELLNRTYDALPELADAEKYYTQTLESINAVAIQQTANLERGLEQIGERLRADNTEGARTAITRDQFASILKDAGLSDLEQRVALAKFEFRAGISEVNPVSTAAEIIRQRETNLRAGSIVSAGPGAAPTRAPASAENLAQARVFDRIADELEALAVALEGNSKATDRNTKAANAGGSNPAAGNSRENR</sequence>
<proteinExistence type="predicted"/>
<feature type="compositionally biased region" description="Low complexity" evidence="1">
    <location>
        <begin position="509"/>
        <end position="526"/>
    </location>
</feature>
<feature type="region of interest" description="Disordered" evidence="1">
    <location>
        <begin position="497"/>
        <end position="526"/>
    </location>
</feature>
<evidence type="ECO:0008006" key="4">
    <source>
        <dbReference type="Google" id="ProtNLM"/>
    </source>
</evidence>